<evidence type="ECO:0000256" key="1">
    <source>
        <dbReference type="SAM" id="MobiDB-lite"/>
    </source>
</evidence>
<dbReference type="VEuPathDB" id="FungiDB:BO70DRAFT_172222"/>
<accession>A0A317V083</accession>
<dbReference type="Proteomes" id="UP000247233">
    <property type="component" value="Unassembled WGS sequence"/>
</dbReference>
<reference evidence="2 3" key="1">
    <citation type="submission" date="2016-12" db="EMBL/GenBank/DDBJ databases">
        <title>The genomes of Aspergillus section Nigri reveals drivers in fungal speciation.</title>
        <authorList>
            <consortium name="DOE Joint Genome Institute"/>
            <person name="Vesth T.C."/>
            <person name="Nybo J."/>
            <person name="Theobald S."/>
            <person name="Brandl J."/>
            <person name="Frisvad J.C."/>
            <person name="Nielsen K.F."/>
            <person name="Lyhne E.K."/>
            <person name="Kogle M.E."/>
            <person name="Kuo A."/>
            <person name="Riley R."/>
            <person name="Clum A."/>
            <person name="Nolan M."/>
            <person name="Lipzen A."/>
            <person name="Salamov A."/>
            <person name="Henrissat B."/>
            <person name="Wiebenga A."/>
            <person name="De Vries R.P."/>
            <person name="Grigoriev I.V."/>
            <person name="Mortensen U.H."/>
            <person name="Andersen M.R."/>
            <person name="Baker S.E."/>
        </authorList>
    </citation>
    <scope>NUCLEOTIDE SEQUENCE [LARGE SCALE GENOMIC DNA]</scope>
    <source>
        <strain evidence="2 3">CBS 117.55</strain>
    </source>
</reference>
<name>A0A317V083_9EURO</name>
<dbReference type="RefSeq" id="XP_025394911.1">
    <property type="nucleotide sequence ID" value="XM_025538379.1"/>
</dbReference>
<protein>
    <submittedName>
        <fullName evidence="2">Uncharacterized protein</fullName>
    </submittedName>
</protein>
<evidence type="ECO:0000313" key="2">
    <source>
        <dbReference type="EMBL" id="PWY66781.1"/>
    </source>
</evidence>
<dbReference type="AlphaFoldDB" id="A0A317V083"/>
<keyword evidence="3" id="KW-1185">Reference proteome</keyword>
<comment type="caution">
    <text evidence="2">The sequence shown here is derived from an EMBL/GenBank/DDBJ whole genome shotgun (WGS) entry which is preliminary data.</text>
</comment>
<gene>
    <name evidence="2" type="ORF">BO70DRAFT_172222</name>
</gene>
<proteinExistence type="predicted"/>
<feature type="region of interest" description="Disordered" evidence="1">
    <location>
        <begin position="346"/>
        <end position="367"/>
    </location>
</feature>
<feature type="region of interest" description="Disordered" evidence="1">
    <location>
        <begin position="205"/>
        <end position="233"/>
    </location>
</feature>
<dbReference type="EMBL" id="MSFL01000043">
    <property type="protein sequence ID" value="PWY66781.1"/>
    <property type="molecule type" value="Genomic_DNA"/>
</dbReference>
<dbReference type="GeneID" id="37060616"/>
<feature type="compositionally biased region" description="Basic and acidic residues" evidence="1">
    <location>
        <begin position="207"/>
        <end position="219"/>
    </location>
</feature>
<organism evidence="2 3">
    <name type="scientific">Aspergillus heteromorphus CBS 117.55</name>
    <dbReference type="NCBI Taxonomy" id="1448321"/>
    <lineage>
        <taxon>Eukaryota</taxon>
        <taxon>Fungi</taxon>
        <taxon>Dikarya</taxon>
        <taxon>Ascomycota</taxon>
        <taxon>Pezizomycotina</taxon>
        <taxon>Eurotiomycetes</taxon>
        <taxon>Eurotiomycetidae</taxon>
        <taxon>Eurotiales</taxon>
        <taxon>Aspergillaceae</taxon>
        <taxon>Aspergillus</taxon>
        <taxon>Aspergillus subgen. Circumdati</taxon>
    </lineage>
</organism>
<evidence type="ECO:0000313" key="3">
    <source>
        <dbReference type="Proteomes" id="UP000247233"/>
    </source>
</evidence>
<sequence>MIEPSSARFIFNPVDREGGSVSEKGRSMGIMDRAVDPHPFPSRFKCVLGACLPTRPYRLLLLTLRHNQDRLRVSPRDERGRLRVRLRSKLDPHLALGEEPHRHVVHELAVHRIHQPVDGELLPEAPVLAATLVRVLLFGRHQLRVLQSGLAHRGHQPGLIGLRVELGRDGRGVVALRDDTRHAQEDQHRHGDDDPAQQEDALEIVDDGGRPPHAREGQSQHRNGGDGGAQHADEAGHEYSARVIVRHAWSPGRPGGSGDLLDIPFRTAEIANELSAAPAGDLEPRLPSEAQARVQGEVVGWQARVGFDPPASGQQEAQRVQDARLGLDGRRVNQLFVVDGGHLVGGHGPGAPSGEALEGWEGWARVK</sequence>